<name>A0A7C4EJM3_9BACT</name>
<evidence type="ECO:0000256" key="2">
    <source>
        <dbReference type="PROSITE-ProRule" id="PRU00703"/>
    </source>
</evidence>
<organism evidence="4">
    <name type="scientific">Fundidesulfovibrio putealis</name>
    <dbReference type="NCBI Taxonomy" id="270496"/>
    <lineage>
        <taxon>Bacteria</taxon>
        <taxon>Pseudomonadati</taxon>
        <taxon>Thermodesulfobacteriota</taxon>
        <taxon>Desulfovibrionia</taxon>
        <taxon>Desulfovibrionales</taxon>
        <taxon>Desulfovibrionaceae</taxon>
        <taxon>Fundidesulfovibrio</taxon>
    </lineage>
</organism>
<evidence type="ECO:0000256" key="1">
    <source>
        <dbReference type="ARBA" id="ARBA00023122"/>
    </source>
</evidence>
<evidence type="ECO:0000259" key="3">
    <source>
        <dbReference type="PROSITE" id="PS51371"/>
    </source>
</evidence>
<reference evidence="4" key="1">
    <citation type="journal article" date="2020" name="mSystems">
        <title>Genome- and Community-Level Interaction Insights into Carbon Utilization and Element Cycling Functions of Hydrothermarchaeota in Hydrothermal Sediment.</title>
        <authorList>
            <person name="Zhou Z."/>
            <person name="Liu Y."/>
            <person name="Xu W."/>
            <person name="Pan J."/>
            <person name="Luo Z.H."/>
            <person name="Li M."/>
        </authorList>
    </citation>
    <scope>NUCLEOTIDE SEQUENCE [LARGE SCALE GENOMIC DNA]</scope>
    <source>
        <strain evidence="4">SpSt-413</strain>
    </source>
</reference>
<sequence>MLTVGDLMTTKLFTLLESDTLYTAKQIMEMARIRHVPIVDAKDSFIGIITHRDMLEIAVSKLSGIDAFEQDELDAGIPLREIMRTDVATVNADTLLRDAAQTLLEHKYGCLPVVDGKRLVGIITEADFLRLTISLMDALGGQDS</sequence>
<dbReference type="EMBL" id="DSRP01000638">
    <property type="protein sequence ID" value="HGG93109.1"/>
    <property type="molecule type" value="Genomic_DNA"/>
</dbReference>
<dbReference type="AlphaFoldDB" id="A0A7C4EJM3"/>
<feature type="domain" description="CBS" evidence="3">
    <location>
        <begin position="8"/>
        <end position="67"/>
    </location>
</feature>
<dbReference type="InterPro" id="IPR000644">
    <property type="entry name" value="CBS_dom"/>
</dbReference>
<dbReference type="PROSITE" id="PS51371">
    <property type="entry name" value="CBS"/>
    <property type="match status" value="2"/>
</dbReference>
<evidence type="ECO:0000313" key="4">
    <source>
        <dbReference type="EMBL" id="HGG93109.1"/>
    </source>
</evidence>
<dbReference type="InterPro" id="IPR046342">
    <property type="entry name" value="CBS_dom_sf"/>
</dbReference>
<gene>
    <name evidence="4" type="ORF">ENR59_09200</name>
</gene>
<protein>
    <submittedName>
        <fullName evidence="4">CBS domain-containing protein</fullName>
    </submittedName>
</protein>
<feature type="domain" description="CBS" evidence="3">
    <location>
        <begin position="83"/>
        <end position="138"/>
    </location>
</feature>
<dbReference type="PANTHER" id="PTHR43080:SF2">
    <property type="entry name" value="CBS DOMAIN-CONTAINING PROTEIN"/>
    <property type="match status" value="1"/>
</dbReference>
<keyword evidence="1 2" id="KW-0129">CBS domain</keyword>
<dbReference type="Pfam" id="PF00571">
    <property type="entry name" value="CBS"/>
    <property type="match status" value="2"/>
</dbReference>
<comment type="caution">
    <text evidence="4">The sequence shown here is derived from an EMBL/GenBank/DDBJ whole genome shotgun (WGS) entry which is preliminary data.</text>
</comment>
<accession>A0A7C4EJM3</accession>
<dbReference type="CDD" id="cd04584">
    <property type="entry name" value="CBS_pair_AcuB_like"/>
    <property type="match status" value="1"/>
</dbReference>
<dbReference type="SMART" id="SM00116">
    <property type="entry name" value="CBS"/>
    <property type="match status" value="2"/>
</dbReference>
<dbReference type="Gene3D" id="3.10.580.10">
    <property type="entry name" value="CBS-domain"/>
    <property type="match status" value="1"/>
</dbReference>
<dbReference type="InterPro" id="IPR051257">
    <property type="entry name" value="Diverse_CBS-Domain"/>
</dbReference>
<dbReference type="PANTHER" id="PTHR43080">
    <property type="entry name" value="CBS DOMAIN-CONTAINING PROTEIN CBSX3, MITOCHONDRIAL"/>
    <property type="match status" value="1"/>
</dbReference>
<proteinExistence type="predicted"/>
<dbReference type="SUPFAM" id="SSF54631">
    <property type="entry name" value="CBS-domain pair"/>
    <property type="match status" value="1"/>
</dbReference>